<dbReference type="EMBL" id="BA000017">
    <property type="protein sequence ID" value="BAB58646.1"/>
    <property type="molecule type" value="Genomic_DNA"/>
</dbReference>
<gene>
    <name evidence="1" type="ordered locus">SAV2484</name>
</gene>
<dbReference type="KEGG" id="sav:SAV2484"/>
<protein>
    <recommendedName>
        <fullName evidence="3">Cytosolic protein</fullName>
    </recommendedName>
</protein>
<dbReference type="AlphaFoldDB" id="A0A0H3JTM2"/>
<dbReference type="Proteomes" id="UP000002481">
    <property type="component" value="Chromosome"/>
</dbReference>
<evidence type="ECO:0008006" key="3">
    <source>
        <dbReference type="Google" id="ProtNLM"/>
    </source>
</evidence>
<proteinExistence type="predicted"/>
<evidence type="ECO:0000313" key="2">
    <source>
        <dbReference type="Proteomes" id="UP000002481"/>
    </source>
</evidence>
<dbReference type="Gene3D" id="3.40.50.1820">
    <property type="entry name" value="alpha/beta hydrolase"/>
    <property type="match status" value="1"/>
</dbReference>
<accession>A0A0H3JTM2</accession>
<evidence type="ECO:0000313" key="1">
    <source>
        <dbReference type="EMBL" id="BAB58646.1"/>
    </source>
</evidence>
<organism evidence="1 2">
    <name type="scientific">Staphylococcus aureus (strain Mu50 / ATCC 700699)</name>
    <dbReference type="NCBI Taxonomy" id="158878"/>
    <lineage>
        <taxon>Bacteria</taxon>
        <taxon>Bacillati</taxon>
        <taxon>Bacillota</taxon>
        <taxon>Bacilli</taxon>
        <taxon>Bacillales</taxon>
        <taxon>Staphylococcaceae</taxon>
        <taxon>Staphylococcus</taxon>
    </lineage>
</organism>
<name>A0A0H3JTM2_STAAM</name>
<dbReference type="SUPFAM" id="SSF53474">
    <property type="entry name" value="alpha/beta-Hydrolases"/>
    <property type="match status" value="1"/>
</dbReference>
<dbReference type="RefSeq" id="WP_001044255.1">
    <property type="nucleotide sequence ID" value="NC_002758.2"/>
</dbReference>
<dbReference type="InterPro" id="IPR029058">
    <property type="entry name" value="AB_hydrolase_fold"/>
</dbReference>
<dbReference type="HOGENOM" id="CLU_052510_0_0_9"/>
<sequence>MNKTKYQINSDNIKSNSEETSAISSISYEIENANNNDLNNASIQTQIEILKSQNSFPKNLSYLKSYTDPKTGTTTSAFLNKDTGKVTLGMTGTNVHKDAILKQTFGVPSYQGYIDASETLKDIGADVNIGLHSVTDKDPHYKNTQDFIKNIKKDYDIDIITGHSLGGRDAMILGMSNDIKHIVVYNPAPLAIKDVSGLYADQEELKKLIEKYDGHIVRFVSDEDELDAGVRNHLYETAGEKIVLKNGEGHAMSGILMSRTQAIILAELNKVKGYQDENNKALKSVRKQTRHRLHKVETLRANWIQTTGGSLSSSQQQLLEALTALTIAEGLNQLVNEESQHLKKMYHAMAHKFGDNWKKAQEVGNEIGEKLTSEEVIDELRKGGAYESKLETDPKRKIDDKIKKLNDVYKNCNGYIAKIKQSIEAIVSNDQMLASQIDGMM</sequence>
<reference evidence="1 2" key="1">
    <citation type="journal article" date="2001" name="Lancet">
        <title>Whole genome sequencing of meticillin-resistant Staphylococcus aureus.</title>
        <authorList>
            <person name="Kuroda M."/>
            <person name="Ohta T."/>
            <person name="Uchiyama I."/>
            <person name="Baba T."/>
            <person name="Yuzawa H."/>
            <person name="Kobayashi I."/>
            <person name="Cui L."/>
            <person name="Oguchi A."/>
            <person name="Aoki K."/>
            <person name="Nagai Y."/>
            <person name="Lian J."/>
            <person name="Ito T."/>
            <person name="Kanamori M."/>
            <person name="Matsumaru H."/>
            <person name="Maruyama A."/>
            <person name="Murakami H."/>
            <person name="Hosoyama A."/>
            <person name="Mizutani-Ui Y."/>
            <person name="Takahashi N.K."/>
            <person name="Sawano T."/>
            <person name="Inoue R."/>
            <person name="Kaito C."/>
            <person name="Sekimizu K."/>
            <person name="Hirakawa H."/>
            <person name="Kuhara S."/>
            <person name="Goto S."/>
            <person name="Yabuzaki J."/>
            <person name="Kanehisa M."/>
            <person name="Yamashita A."/>
            <person name="Oshima K."/>
            <person name="Furuya K."/>
            <person name="Yoshino C."/>
            <person name="Shiba T."/>
            <person name="Hattori M."/>
            <person name="Ogasawara N."/>
            <person name="Hayashi H."/>
            <person name="Hiramatsu K."/>
        </authorList>
    </citation>
    <scope>NUCLEOTIDE SEQUENCE [LARGE SCALE GENOMIC DNA]</scope>
    <source>
        <strain evidence="2">Mu50 / ATCC 700699</strain>
    </source>
</reference>